<comment type="caution">
    <text evidence="3">The sequence shown here is derived from an EMBL/GenBank/DDBJ whole genome shotgun (WGS) entry which is preliminary data.</text>
</comment>
<dbReference type="Proteomes" id="UP000448575">
    <property type="component" value="Unassembled WGS sequence"/>
</dbReference>
<feature type="domain" description="DUF2007" evidence="2">
    <location>
        <begin position="15"/>
        <end position="72"/>
    </location>
</feature>
<feature type="chain" id="PRO_5026821699" description="DUF2007 domain-containing protein" evidence="1">
    <location>
        <begin position="27"/>
        <end position="98"/>
    </location>
</feature>
<accession>A0A6N9HLU3</accession>
<evidence type="ECO:0000256" key="1">
    <source>
        <dbReference type="SAM" id="SignalP"/>
    </source>
</evidence>
<protein>
    <recommendedName>
        <fullName evidence="2">DUF2007 domain-containing protein</fullName>
    </recommendedName>
</protein>
<name>A0A6N9HLU3_9BURK</name>
<evidence type="ECO:0000259" key="2">
    <source>
        <dbReference type="Pfam" id="PF09413"/>
    </source>
</evidence>
<evidence type="ECO:0000313" key="3">
    <source>
        <dbReference type="EMBL" id="MYN04336.1"/>
    </source>
</evidence>
<keyword evidence="1" id="KW-0732">Signal</keyword>
<evidence type="ECO:0000313" key="4">
    <source>
        <dbReference type="Proteomes" id="UP000448575"/>
    </source>
</evidence>
<feature type="signal peptide" evidence="1">
    <location>
        <begin position="1"/>
        <end position="26"/>
    </location>
</feature>
<sequence length="98" mass="10397">MNTSFCLVRRCLVPADAFILCGCLRAAGLHATVMDDQHVQAALLLAPAIGGARVMVPESELEPALEILAAFERGDLALDDDEDVGGARVYDFPPKGSK</sequence>
<gene>
    <name evidence="3" type="ORF">GTP41_19775</name>
</gene>
<dbReference type="InterPro" id="IPR018551">
    <property type="entry name" value="DUF2007"/>
</dbReference>
<keyword evidence="4" id="KW-1185">Reference proteome</keyword>
<organism evidence="3 4">
    <name type="scientific">Pseudoduganella guangdongensis</name>
    <dbReference type="NCBI Taxonomy" id="2692179"/>
    <lineage>
        <taxon>Bacteria</taxon>
        <taxon>Pseudomonadati</taxon>
        <taxon>Pseudomonadota</taxon>
        <taxon>Betaproteobacteria</taxon>
        <taxon>Burkholderiales</taxon>
        <taxon>Oxalobacteraceae</taxon>
        <taxon>Telluria group</taxon>
        <taxon>Pseudoduganella</taxon>
    </lineage>
</organism>
<reference evidence="3 4" key="1">
    <citation type="submission" date="2019-12" db="EMBL/GenBank/DDBJ databases">
        <title>Novel species isolated from a subtropical stream in China.</title>
        <authorList>
            <person name="Lu H."/>
        </authorList>
    </citation>
    <scope>NUCLEOTIDE SEQUENCE [LARGE SCALE GENOMIC DNA]</scope>
    <source>
        <strain evidence="3 4">DS3</strain>
    </source>
</reference>
<dbReference type="AlphaFoldDB" id="A0A6N9HLU3"/>
<dbReference type="RefSeq" id="WP_161027301.1">
    <property type="nucleotide sequence ID" value="NZ_WWCJ01000016.1"/>
</dbReference>
<dbReference type="EMBL" id="WWCJ01000016">
    <property type="protein sequence ID" value="MYN04336.1"/>
    <property type="molecule type" value="Genomic_DNA"/>
</dbReference>
<dbReference type="Pfam" id="PF09413">
    <property type="entry name" value="DUF2007"/>
    <property type="match status" value="1"/>
</dbReference>
<proteinExistence type="predicted"/>